<dbReference type="SUPFAM" id="SSF51730">
    <property type="entry name" value="FAD-linked oxidoreductase"/>
    <property type="match status" value="1"/>
</dbReference>
<dbReference type="EMBL" id="SHBN01000040">
    <property type="protein sequence ID" value="RZO11592.1"/>
    <property type="molecule type" value="Genomic_DNA"/>
</dbReference>
<accession>A0A520LRI8</accession>
<evidence type="ECO:0000256" key="1">
    <source>
        <dbReference type="ARBA" id="ARBA00023002"/>
    </source>
</evidence>
<gene>
    <name evidence="2" type="ORF">EVB01_02425</name>
</gene>
<keyword evidence="1" id="KW-0560">Oxidoreductase</keyword>
<protein>
    <submittedName>
        <fullName evidence="2">Methylenetetrahydrofolate reductase</fullName>
    </submittedName>
</protein>
<sequence length="292" mass="32244">MGNIGNTHINDFISGYSIEVIPRSAAKIESFAEVLPKDTRVYIAHIQNEDIEAMIATAKRLNDEGFTVMPHIPARMIKNKAMLHDWISMYQNEAGVDEALLLAGGSTKPIGSLDSSIQLIESGLFDKAGFKRLHIAGHPEGCKDIDPDGGIKNVSEALSWKQEFSKRTDASMAIVTQFCFEADVVKQWAENIKKDGIDIPIHIGIAGPAKLQTLLKFSIECGIGASMKVLTKRAKDLTKLLLPYEPTKILQDLSDHKSKDPNLNIEKVHFFPIGGIKKTVDWVAEMHDQNAL</sequence>
<evidence type="ECO:0000313" key="2">
    <source>
        <dbReference type="EMBL" id="RZO11592.1"/>
    </source>
</evidence>
<reference evidence="2 3" key="1">
    <citation type="submission" date="2019-02" db="EMBL/GenBank/DDBJ databases">
        <title>Prokaryotic population dynamics and viral predation in marine succession experiment using metagenomics: the confinement effect.</title>
        <authorList>
            <person name="Haro-Moreno J.M."/>
            <person name="Rodriguez-Valera F."/>
            <person name="Lopez-Perez M."/>
        </authorList>
    </citation>
    <scope>NUCLEOTIDE SEQUENCE [LARGE SCALE GENOMIC DNA]</scope>
    <source>
        <strain evidence="2">MED-G168</strain>
    </source>
</reference>
<dbReference type="GO" id="GO:0016491">
    <property type="term" value="F:oxidoreductase activity"/>
    <property type="evidence" value="ECO:0007669"/>
    <property type="project" value="UniProtKB-KW"/>
</dbReference>
<dbReference type="InterPro" id="IPR029041">
    <property type="entry name" value="FAD-linked_oxidoreductase-like"/>
</dbReference>
<organism evidence="2 3">
    <name type="scientific">SAR86 cluster bacterium</name>
    <dbReference type="NCBI Taxonomy" id="2030880"/>
    <lineage>
        <taxon>Bacteria</taxon>
        <taxon>Pseudomonadati</taxon>
        <taxon>Pseudomonadota</taxon>
        <taxon>Gammaproteobacteria</taxon>
        <taxon>SAR86 cluster</taxon>
    </lineage>
</organism>
<dbReference type="Proteomes" id="UP000319023">
    <property type="component" value="Unassembled WGS sequence"/>
</dbReference>
<dbReference type="AlphaFoldDB" id="A0A520LRI8"/>
<dbReference type="Gene3D" id="3.20.20.220">
    <property type="match status" value="1"/>
</dbReference>
<evidence type="ECO:0000313" key="3">
    <source>
        <dbReference type="Proteomes" id="UP000319023"/>
    </source>
</evidence>
<name>A0A520LRI8_9GAMM</name>
<comment type="caution">
    <text evidence="2">The sequence shown here is derived from an EMBL/GenBank/DDBJ whole genome shotgun (WGS) entry which is preliminary data.</text>
</comment>
<proteinExistence type="predicted"/>